<dbReference type="EMBL" id="MAVT02000216">
    <property type="protein sequence ID" value="POS78055.1"/>
    <property type="molecule type" value="Genomic_DNA"/>
</dbReference>
<comment type="caution">
    <text evidence="2">The sequence shown here is derived from an EMBL/GenBank/DDBJ whole genome shotgun (WGS) entry which is preliminary data.</text>
</comment>
<accession>A0A2P5I6C8</accession>
<protein>
    <submittedName>
        <fullName evidence="2">Uncharacterized protein</fullName>
    </submittedName>
</protein>
<gene>
    <name evidence="2" type="ORF">DHEL01_v203541</name>
</gene>
<dbReference type="Proteomes" id="UP000094444">
    <property type="component" value="Unassembled WGS sequence"/>
</dbReference>
<evidence type="ECO:0000313" key="3">
    <source>
        <dbReference type="Proteomes" id="UP000094444"/>
    </source>
</evidence>
<reference evidence="2" key="1">
    <citation type="submission" date="2017-09" db="EMBL/GenBank/DDBJ databases">
        <title>Polyketide synthases of a Diaporthe helianthi virulent isolate.</title>
        <authorList>
            <person name="Baroncelli R."/>
        </authorList>
    </citation>
    <scope>NUCLEOTIDE SEQUENCE [LARGE SCALE GENOMIC DNA]</scope>
    <source>
        <strain evidence="2">7/96</strain>
    </source>
</reference>
<proteinExistence type="predicted"/>
<keyword evidence="3" id="KW-1185">Reference proteome</keyword>
<evidence type="ECO:0000256" key="1">
    <source>
        <dbReference type="SAM" id="MobiDB-lite"/>
    </source>
</evidence>
<feature type="compositionally biased region" description="Low complexity" evidence="1">
    <location>
        <begin position="47"/>
        <end position="72"/>
    </location>
</feature>
<evidence type="ECO:0000313" key="2">
    <source>
        <dbReference type="EMBL" id="POS78055.1"/>
    </source>
</evidence>
<feature type="region of interest" description="Disordered" evidence="1">
    <location>
        <begin position="42"/>
        <end position="88"/>
    </location>
</feature>
<dbReference type="AlphaFoldDB" id="A0A2P5I6C8"/>
<sequence length="222" mass="24574">MPRPVPQRELAKETCQTATIVESNGKLMDLISVLITRSGFPFPSPLPRTSNKNNNNNDSSSTSSPSSQSGPALPQPGSPEGAVQRLSRHTWSSKALANLCTPRSQERLRGHDWPLPPPLRGIDDRPVNLHTGRPVFPTPNVSTGVGSGVSNAVVSSNWRAGPGPVVGDAFAQRSPSVPGHSPEWQRNGTEHWVWERWARWVKMEMKMERKMKMERMSQEEDQ</sequence>
<dbReference type="InParanoid" id="A0A2P5I6C8"/>
<organism evidence="2 3">
    <name type="scientific">Diaporthe helianthi</name>
    <dbReference type="NCBI Taxonomy" id="158607"/>
    <lineage>
        <taxon>Eukaryota</taxon>
        <taxon>Fungi</taxon>
        <taxon>Dikarya</taxon>
        <taxon>Ascomycota</taxon>
        <taxon>Pezizomycotina</taxon>
        <taxon>Sordariomycetes</taxon>
        <taxon>Sordariomycetidae</taxon>
        <taxon>Diaporthales</taxon>
        <taxon>Diaporthaceae</taxon>
        <taxon>Diaporthe</taxon>
    </lineage>
</organism>
<name>A0A2P5I6C8_DIAHE</name>